<dbReference type="GO" id="GO:0005637">
    <property type="term" value="C:nuclear inner membrane"/>
    <property type="evidence" value="ECO:0007669"/>
    <property type="project" value="UniProtKB-SubCell"/>
</dbReference>
<feature type="transmembrane region" description="Helical" evidence="7">
    <location>
        <begin position="270"/>
        <end position="291"/>
    </location>
</feature>
<feature type="transmembrane region" description="Helical" evidence="7">
    <location>
        <begin position="195"/>
        <end position="213"/>
    </location>
</feature>
<keyword evidence="4 7" id="KW-0472">Membrane</keyword>
<accession>A0A077WMX5</accession>
<evidence type="ECO:0000256" key="2">
    <source>
        <dbReference type="ARBA" id="ARBA00022692"/>
    </source>
</evidence>
<feature type="transmembrane region" description="Helical" evidence="7">
    <location>
        <begin position="303"/>
        <end position="322"/>
    </location>
</feature>
<evidence type="ECO:0000256" key="1">
    <source>
        <dbReference type="ARBA" id="ARBA00004473"/>
    </source>
</evidence>
<keyword evidence="3 7" id="KW-1133">Transmembrane helix</keyword>
<sequence>MATSRPSWRTFLLGILGFIDLPVKVNCWYCNQDTCLVPGSRQTERYWHCNICENTNIRDEHGEIVDSVPVMYDASLNRPITPVQASSARSITPSSSRTLCENCQKNQSLIYQLMSDYIRDESHPDYDFYVRTADDYQRSLHEKYPLCDDCQSKVDGIVAEQKAILQQRRFNEKLTRSMTTKAPRKPSFYEYISRGSLWILLHALFLFLCAAAYRFPPSRPESTNVYSDLSTRWQSIVAATEAMTAHWNSRYSWDSAIVAMIHDGISQTTSALTALMQLLFRLTMCFAYNYIDSTECCWNISNVSLLMVMFCALSFLWMDWHFRASKTFFEPFRIKRWSLYKLAQRILYVWRLGFLAVLAYADDRWLHMTAYVTVVAYPLILITSMFVVKVASSRWPMKRVGNRGTLHTLKKTYSDLHNFTADRITRIGKESLEAARYTPPNSQDSFDNNDEEDDEVVAAVKRAIDSKREKYNLKARSSTSQKAKSQQSFDDNDVEGLAAGIFKMDFNKS</sequence>
<comment type="subcellular location">
    <subcellularLocation>
        <location evidence="1">Nucleus inner membrane</location>
        <topology evidence="1">Multi-pass membrane protein</topology>
    </subcellularLocation>
</comment>
<evidence type="ECO:0000256" key="6">
    <source>
        <dbReference type="SAM" id="MobiDB-lite"/>
    </source>
</evidence>
<dbReference type="GO" id="GO:0034992">
    <property type="term" value="C:microtubule organizing center attachment site"/>
    <property type="evidence" value="ECO:0007669"/>
    <property type="project" value="TreeGrafter"/>
</dbReference>
<evidence type="ECO:0000256" key="8">
    <source>
        <dbReference type="SAM" id="SignalP"/>
    </source>
</evidence>
<evidence type="ECO:0000313" key="10">
    <source>
        <dbReference type="EMBL" id="CDS08092.1"/>
    </source>
</evidence>
<dbReference type="InterPro" id="IPR018617">
    <property type="entry name" value="Ima1_N"/>
</dbReference>
<dbReference type="EMBL" id="LK023324">
    <property type="protein sequence ID" value="CDS08092.1"/>
    <property type="molecule type" value="Genomic_DNA"/>
</dbReference>
<dbReference type="GO" id="GO:0071765">
    <property type="term" value="P:nuclear inner membrane organization"/>
    <property type="evidence" value="ECO:0007669"/>
    <property type="project" value="InterPro"/>
</dbReference>
<evidence type="ECO:0000256" key="4">
    <source>
        <dbReference type="ARBA" id="ARBA00023136"/>
    </source>
</evidence>
<feature type="chain" id="PRO_5001726296" description="Ima1 N-terminal domain-containing protein" evidence="8">
    <location>
        <begin position="28"/>
        <end position="509"/>
    </location>
</feature>
<evidence type="ECO:0000256" key="7">
    <source>
        <dbReference type="SAM" id="Phobius"/>
    </source>
</evidence>
<keyword evidence="2 7" id="KW-0812">Transmembrane</keyword>
<feature type="signal peptide" evidence="8">
    <location>
        <begin position="1"/>
        <end position="27"/>
    </location>
</feature>
<dbReference type="InterPro" id="IPR042321">
    <property type="entry name" value="Ima1"/>
</dbReference>
<feature type="region of interest" description="Disordered" evidence="6">
    <location>
        <begin position="472"/>
        <end position="491"/>
    </location>
</feature>
<dbReference type="PANTHER" id="PTHR28538">
    <property type="entry name" value="INTEGRAL INNER NUCLEAR MEMBRANE PROTEIN IMA1"/>
    <property type="match status" value="1"/>
</dbReference>
<feature type="transmembrane region" description="Helical" evidence="7">
    <location>
        <begin position="367"/>
        <end position="388"/>
    </location>
</feature>
<gene>
    <name evidence="10" type="ORF">LRAMOSA02041</name>
</gene>
<dbReference type="OrthoDB" id="5966927at2759"/>
<evidence type="ECO:0000256" key="3">
    <source>
        <dbReference type="ARBA" id="ARBA00022989"/>
    </source>
</evidence>
<name>A0A077WMX5_9FUNG</name>
<evidence type="ECO:0000256" key="5">
    <source>
        <dbReference type="ARBA" id="ARBA00023242"/>
    </source>
</evidence>
<keyword evidence="5" id="KW-0539">Nucleus</keyword>
<dbReference type="Pfam" id="PF09779">
    <property type="entry name" value="Ima1_N"/>
    <property type="match status" value="1"/>
</dbReference>
<reference evidence="10" key="1">
    <citation type="journal article" date="2014" name="Genome Announc.">
        <title>De novo whole-genome sequence and genome annotation of Lichtheimia ramosa.</title>
        <authorList>
            <person name="Linde J."/>
            <person name="Schwartze V."/>
            <person name="Binder U."/>
            <person name="Lass-Florl C."/>
            <person name="Voigt K."/>
            <person name="Horn F."/>
        </authorList>
    </citation>
    <scope>NUCLEOTIDE SEQUENCE</scope>
    <source>
        <strain evidence="10">JMRC FSU:6197</strain>
    </source>
</reference>
<evidence type="ECO:0000259" key="9">
    <source>
        <dbReference type="Pfam" id="PF09779"/>
    </source>
</evidence>
<feature type="domain" description="Ima1 N-terminal" evidence="9">
    <location>
        <begin position="25"/>
        <end position="154"/>
    </location>
</feature>
<dbReference type="GO" id="GO:0044732">
    <property type="term" value="C:mitotic spindle pole body"/>
    <property type="evidence" value="ECO:0007669"/>
    <property type="project" value="TreeGrafter"/>
</dbReference>
<dbReference type="PANTHER" id="PTHR28538:SF1">
    <property type="entry name" value="INTEGRAL INNER NUCLEAR MEMBRANE PROTEIN IMA1"/>
    <property type="match status" value="1"/>
</dbReference>
<dbReference type="AlphaFoldDB" id="A0A077WMX5"/>
<proteinExistence type="predicted"/>
<keyword evidence="8" id="KW-0732">Signal</keyword>
<feature type="compositionally biased region" description="Low complexity" evidence="6">
    <location>
        <begin position="474"/>
        <end position="488"/>
    </location>
</feature>
<organism evidence="10">
    <name type="scientific">Lichtheimia ramosa</name>
    <dbReference type="NCBI Taxonomy" id="688394"/>
    <lineage>
        <taxon>Eukaryota</taxon>
        <taxon>Fungi</taxon>
        <taxon>Fungi incertae sedis</taxon>
        <taxon>Mucoromycota</taxon>
        <taxon>Mucoromycotina</taxon>
        <taxon>Mucoromycetes</taxon>
        <taxon>Mucorales</taxon>
        <taxon>Lichtheimiaceae</taxon>
        <taxon>Lichtheimia</taxon>
    </lineage>
</organism>
<dbReference type="GO" id="GO:0034506">
    <property type="term" value="C:chromosome, centromeric core domain"/>
    <property type="evidence" value="ECO:0007669"/>
    <property type="project" value="TreeGrafter"/>
</dbReference>
<protein>
    <recommendedName>
        <fullName evidence="9">Ima1 N-terminal domain-containing protein</fullName>
    </recommendedName>
</protein>